<evidence type="ECO:0000313" key="4">
    <source>
        <dbReference type="Proteomes" id="UP000887540"/>
    </source>
</evidence>
<organism evidence="4 5">
    <name type="scientific">Acrobeloides nanus</name>
    <dbReference type="NCBI Taxonomy" id="290746"/>
    <lineage>
        <taxon>Eukaryota</taxon>
        <taxon>Metazoa</taxon>
        <taxon>Ecdysozoa</taxon>
        <taxon>Nematoda</taxon>
        <taxon>Chromadorea</taxon>
        <taxon>Rhabditida</taxon>
        <taxon>Tylenchina</taxon>
        <taxon>Cephalobomorpha</taxon>
        <taxon>Cephaloboidea</taxon>
        <taxon>Cephalobidae</taxon>
        <taxon>Acrobeloides</taxon>
    </lineage>
</organism>
<dbReference type="GO" id="GO:0005739">
    <property type="term" value="C:mitochondrion"/>
    <property type="evidence" value="ECO:0007669"/>
    <property type="project" value="TreeGrafter"/>
</dbReference>
<dbReference type="FunFam" id="3.30.70.100:FF:000003">
    <property type="entry name" value="Protein NipSnap homolog 2"/>
    <property type="match status" value="1"/>
</dbReference>
<dbReference type="AlphaFoldDB" id="A0A914CUZ5"/>
<feature type="domain" description="NIPSNAP" evidence="3">
    <location>
        <begin position="195"/>
        <end position="292"/>
    </location>
</feature>
<sequence>MIVFRSAIATRVGFRTLRTECFTSCRSFADSGKEKNEPSEKKPIEEQKSQGGWISRILTGTPYNPEGVKQSHSSLLAVSDAIYELQTQDSISGQRDQYLAKYKTYANEVQNAVPGLELFGSWIVLYGNQDQAVHLWKYTGGYTDVNKFIKASQENNALRAADKEAAQFCRRRRNVLTKPFSYWGDPKPRDPSHIYDLRSYVLKPGTMIEWGNAWAKGITYRRDFNQDVGGFFAQVGQLYMVFHIWAYKDMIARNETRQQTWSKPGWDNTVAYTVPLLSKMQSKILIPNEFSKLK</sequence>
<dbReference type="InterPro" id="IPR051557">
    <property type="entry name" value="NipSnap_domain"/>
</dbReference>
<dbReference type="Gene3D" id="3.30.70.100">
    <property type="match status" value="2"/>
</dbReference>
<evidence type="ECO:0000256" key="1">
    <source>
        <dbReference type="ARBA" id="ARBA00005291"/>
    </source>
</evidence>
<name>A0A914CUZ5_9BILA</name>
<feature type="compositionally biased region" description="Basic and acidic residues" evidence="2">
    <location>
        <begin position="31"/>
        <end position="48"/>
    </location>
</feature>
<proteinExistence type="inferred from homology"/>
<dbReference type="Proteomes" id="UP000887540">
    <property type="component" value="Unplaced"/>
</dbReference>
<dbReference type="PANTHER" id="PTHR21017">
    <property type="entry name" value="NIPSNAP-RELATED"/>
    <property type="match status" value="1"/>
</dbReference>
<evidence type="ECO:0000313" key="5">
    <source>
        <dbReference type="WBParaSite" id="ACRNAN_scaffold150.g7734.t1"/>
    </source>
</evidence>
<keyword evidence="4" id="KW-1185">Reference proteome</keyword>
<dbReference type="Pfam" id="PF07978">
    <property type="entry name" value="NIPSNAP"/>
    <property type="match status" value="2"/>
</dbReference>
<feature type="region of interest" description="Disordered" evidence="2">
    <location>
        <begin position="29"/>
        <end position="49"/>
    </location>
</feature>
<dbReference type="GO" id="GO:0000423">
    <property type="term" value="P:mitophagy"/>
    <property type="evidence" value="ECO:0007669"/>
    <property type="project" value="UniProtKB-ARBA"/>
</dbReference>
<feature type="domain" description="NIPSNAP" evidence="3">
    <location>
        <begin position="83"/>
        <end position="180"/>
    </location>
</feature>
<evidence type="ECO:0000256" key="2">
    <source>
        <dbReference type="SAM" id="MobiDB-lite"/>
    </source>
</evidence>
<dbReference type="SUPFAM" id="SSF54909">
    <property type="entry name" value="Dimeric alpha+beta barrel"/>
    <property type="match status" value="2"/>
</dbReference>
<dbReference type="PANTHER" id="PTHR21017:SF17">
    <property type="entry name" value="PROTEIN NIPSNAP"/>
    <property type="match status" value="1"/>
</dbReference>
<comment type="similarity">
    <text evidence="1">Belongs to the NipSnap family.</text>
</comment>
<accession>A0A914CUZ5</accession>
<dbReference type="InterPro" id="IPR012577">
    <property type="entry name" value="NIPSNAP"/>
</dbReference>
<dbReference type="WBParaSite" id="ACRNAN_scaffold150.g7734.t1">
    <property type="protein sequence ID" value="ACRNAN_scaffold150.g7734.t1"/>
    <property type="gene ID" value="ACRNAN_scaffold150.g7734"/>
</dbReference>
<evidence type="ECO:0000259" key="3">
    <source>
        <dbReference type="Pfam" id="PF07978"/>
    </source>
</evidence>
<reference evidence="5" key="1">
    <citation type="submission" date="2022-11" db="UniProtKB">
        <authorList>
            <consortium name="WormBaseParasite"/>
        </authorList>
    </citation>
    <scope>IDENTIFICATION</scope>
</reference>
<protein>
    <submittedName>
        <fullName evidence="5">NIPSNAP domain-containing protein</fullName>
    </submittedName>
</protein>
<dbReference type="InterPro" id="IPR011008">
    <property type="entry name" value="Dimeric_a/b-barrel"/>
</dbReference>